<reference evidence="2" key="1">
    <citation type="journal article" date="2019" name="Int. J. Syst. Evol. Microbiol.">
        <title>The Global Catalogue of Microorganisms (GCM) 10K type strain sequencing project: providing services to taxonomists for standard genome sequencing and annotation.</title>
        <authorList>
            <consortium name="The Broad Institute Genomics Platform"/>
            <consortium name="The Broad Institute Genome Sequencing Center for Infectious Disease"/>
            <person name="Wu L."/>
            <person name="Ma J."/>
        </authorList>
    </citation>
    <scope>NUCLEOTIDE SEQUENCE [LARGE SCALE GENOMIC DNA]</scope>
    <source>
        <strain evidence="2">JCM 10696</strain>
    </source>
</reference>
<organism evidence="1 2">
    <name type="scientific">Actinocorallia libanotica</name>
    <dbReference type="NCBI Taxonomy" id="46162"/>
    <lineage>
        <taxon>Bacteria</taxon>
        <taxon>Bacillati</taxon>
        <taxon>Actinomycetota</taxon>
        <taxon>Actinomycetes</taxon>
        <taxon>Streptosporangiales</taxon>
        <taxon>Thermomonosporaceae</taxon>
        <taxon>Actinocorallia</taxon>
    </lineage>
</organism>
<evidence type="ECO:0000313" key="2">
    <source>
        <dbReference type="Proteomes" id="UP001500665"/>
    </source>
</evidence>
<keyword evidence="2" id="KW-1185">Reference proteome</keyword>
<dbReference type="Proteomes" id="UP001500665">
    <property type="component" value="Unassembled WGS sequence"/>
</dbReference>
<proteinExistence type="predicted"/>
<evidence type="ECO:0000313" key="1">
    <source>
        <dbReference type="EMBL" id="GAA0956169.1"/>
    </source>
</evidence>
<accession>A0ABP4BWS4</accession>
<comment type="caution">
    <text evidence="1">The sequence shown here is derived from an EMBL/GenBank/DDBJ whole genome shotgun (WGS) entry which is preliminary data.</text>
</comment>
<protein>
    <submittedName>
        <fullName evidence="1">Uncharacterized protein</fullName>
    </submittedName>
</protein>
<dbReference type="EMBL" id="BAAAHH010000017">
    <property type="protein sequence ID" value="GAA0956169.1"/>
    <property type="molecule type" value="Genomic_DNA"/>
</dbReference>
<gene>
    <name evidence="1" type="ORF">GCM10009550_41890</name>
</gene>
<name>A0ABP4BWS4_9ACTN</name>
<dbReference type="RefSeq" id="WP_344242567.1">
    <property type="nucleotide sequence ID" value="NZ_BAAAHH010000017.1"/>
</dbReference>
<sequence length="379" mass="41327">MRPDTVSLALRHFPLIGWAKPACPSLAERIDEVTRTAHAAHRTDTDPLHEGAHALNMAALIASDCGLPDLATDLCHQHIDAYRTAGMHFTVTQARYQLEPVINLARLRLRATDGQATLDLLNTMYKAAITHTDFEVDGRTIRLSDLTGTREEYHQLVESVWLQLLGDGIRALALAGRWNDAATHAHAHNGIGIRLMEGRQALVIAHLLADDRSQASAALDESDPVDPWERIAAGCLAVLCTEPGTQDGSAALDRMLEAFWNYQFRPERIVFHTRAGLAAIALTQPIDPETAALVLEHVVDKALQVGDGYAAREILRHHLAAPFLHRDYQATLDTMVERAGLNSGKIPKQLHRLLSASVDEATAAVRSAIATTSPTPAKG</sequence>